<evidence type="ECO:0000259" key="2">
    <source>
        <dbReference type="SMART" id="SM00834"/>
    </source>
</evidence>
<feature type="region of interest" description="Disordered" evidence="1">
    <location>
        <begin position="46"/>
        <end position="90"/>
    </location>
</feature>
<dbReference type="InterPro" id="IPR013429">
    <property type="entry name" value="Regulatory_FmdB_Zinc_ribbon"/>
</dbReference>
<gene>
    <name evidence="3" type="ORF">RHODO2019_18375</name>
</gene>
<organism evidence="3 4">
    <name type="scientific">Rhodococcus antarcticus</name>
    <dbReference type="NCBI Taxonomy" id="2987751"/>
    <lineage>
        <taxon>Bacteria</taxon>
        <taxon>Bacillati</taxon>
        <taxon>Actinomycetota</taxon>
        <taxon>Actinomycetes</taxon>
        <taxon>Mycobacteriales</taxon>
        <taxon>Nocardiaceae</taxon>
        <taxon>Rhodococcus</taxon>
    </lineage>
</organism>
<dbReference type="Proteomes" id="UP001164965">
    <property type="component" value="Plasmid unnamed1"/>
</dbReference>
<keyword evidence="3" id="KW-0614">Plasmid</keyword>
<evidence type="ECO:0000313" key="3">
    <source>
        <dbReference type="EMBL" id="UZJ26848.1"/>
    </source>
</evidence>
<feature type="compositionally biased region" description="Basic residues" evidence="1">
    <location>
        <begin position="80"/>
        <end position="90"/>
    </location>
</feature>
<protein>
    <submittedName>
        <fullName evidence="3">Zinc ribbon domain-containing protein</fullName>
    </submittedName>
</protein>
<evidence type="ECO:0000313" key="4">
    <source>
        <dbReference type="Proteomes" id="UP001164965"/>
    </source>
</evidence>
<dbReference type="SMART" id="SM00834">
    <property type="entry name" value="CxxC_CXXC_SSSS"/>
    <property type="match status" value="1"/>
</dbReference>
<dbReference type="EMBL" id="CP110616">
    <property type="protein sequence ID" value="UZJ26848.1"/>
    <property type="molecule type" value="Genomic_DNA"/>
</dbReference>
<accession>A0ABY6P6P1</accession>
<sequence>MPLYEFRCSCCGPFDLHRTMQEDSSIAHCPGCAELAQRRYSVGAQPVPNGALRDAGRVERSRVDRARGGEPVVTGPPLGRRLHGLGGHRH</sequence>
<proteinExistence type="predicted"/>
<geneLocation type="plasmid" evidence="3 4">
    <name>unnamed1</name>
</geneLocation>
<feature type="compositionally biased region" description="Basic and acidic residues" evidence="1">
    <location>
        <begin position="54"/>
        <end position="68"/>
    </location>
</feature>
<dbReference type="RefSeq" id="WP_265384952.1">
    <property type="nucleotide sequence ID" value="NZ_CP110616.1"/>
</dbReference>
<dbReference type="NCBIfam" id="TIGR02605">
    <property type="entry name" value="CxxC_CxxC_SSSS"/>
    <property type="match status" value="1"/>
</dbReference>
<dbReference type="Pfam" id="PF09723">
    <property type="entry name" value="Zn_ribbon_8"/>
    <property type="match status" value="1"/>
</dbReference>
<name>A0ABY6P6P1_9NOCA</name>
<evidence type="ECO:0000256" key="1">
    <source>
        <dbReference type="SAM" id="MobiDB-lite"/>
    </source>
</evidence>
<keyword evidence="4" id="KW-1185">Reference proteome</keyword>
<feature type="domain" description="Putative regulatory protein FmdB zinc ribbon" evidence="2">
    <location>
        <begin position="1"/>
        <end position="41"/>
    </location>
</feature>
<reference evidence="3" key="1">
    <citation type="submission" date="2022-10" db="EMBL/GenBank/DDBJ databases">
        <title>Rhodococcus sp.75.</title>
        <authorList>
            <person name="Sun M."/>
        </authorList>
    </citation>
    <scope>NUCLEOTIDE SEQUENCE</scope>
    <source>
        <strain evidence="3">75</strain>
        <plasmid evidence="3">unnamed1</plasmid>
    </source>
</reference>